<dbReference type="EMBL" id="JAPFFF010000019">
    <property type="protein sequence ID" value="KAK8858040.1"/>
    <property type="molecule type" value="Genomic_DNA"/>
</dbReference>
<evidence type="ECO:0000256" key="1">
    <source>
        <dbReference type="SAM" id="MobiDB-lite"/>
    </source>
</evidence>
<evidence type="ECO:0000313" key="2">
    <source>
        <dbReference type="EMBL" id="KAK8858040.1"/>
    </source>
</evidence>
<proteinExistence type="predicted"/>
<comment type="caution">
    <text evidence="2">The sequence shown here is derived from an EMBL/GenBank/DDBJ whole genome shotgun (WGS) entry which is preliminary data.</text>
</comment>
<accession>A0ABR2I7U5</accession>
<reference evidence="2 3" key="1">
    <citation type="submission" date="2024-04" db="EMBL/GenBank/DDBJ databases">
        <title>Tritrichomonas musculus Genome.</title>
        <authorList>
            <person name="Alves-Ferreira E."/>
            <person name="Grigg M."/>
            <person name="Lorenzi H."/>
            <person name="Galac M."/>
        </authorList>
    </citation>
    <scope>NUCLEOTIDE SEQUENCE [LARGE SCALE GENOMIC DNA]</scope>
    <source>
        <strain evidence="2 3">EAF2021</strain>
    </source>
</reference>
<protein>
    <submittedName>
        <fullName evidence="2">Uncharacterized protein</fullName>
    </submittedName>
</protein>
<gene>
    <name evidence="2" type="ORF">M9Y10_013140</name>
</gene>
<feature type="region of interest" description="Disordered" evidence="1">
    <location>
        <begin position="805"/>
        <end position="830"/>
    </location>
</feature>
<evidence type="ECO:0000313" key="3">
    <source>
        <dbReference type="Proteomes" id="UP001470230"/>
    </source>
</evidence>
<keyword evidence="3" id="KW-1185">Reference proteome</keyword>
<feature type="compositionally biased region" description="Basic and acidic residues" evidence="1">
    <location>
        <begin position="808"/>
        <end position="830"/>
    </location>
</feature>
<organism evidence="2 3">
    <name type="scientific">Tritrichomonas musculus</name>
    <dbReference type="NCBI Taxonomy" id="1915356"/>
    <lineage>
        <taxon>Eukaryota</taxon>
        <taxon>Metamonada</taxon>
        <taxon>Parabasalia</taxon>
        <taxon>Tritrichomonadida</taxon>
        <taxon>Tritrichomonadidae</taxon>
        <taxon>Tritrichomonas</taxon>
    </lineage>
</organism>
<name>A0ABR2I7U5_9EUKA</name>
<dbReference type="Proteomes" id="UP001470230">
    <property type="component" value="Unassembled WGS sequence"/>
</dbReference>
<sequence length="1157" mass="132366">MATNELSNAQMQNNLLIMGQRISNNKTNPVDVMNSMNTIQKFLVEKYQSTYLPFLDRIFELLLRLCDDPDVSVRHTASVVLSSTVTLILPFQKSMILKFISDHCNKSFQPHALISMLDLELKVTLFLTHKVALQLFSESATLFNFCARSSSEIVAEGFNNLATQIRQFFPEREKRLKLISILAKPKDSILSTRWSIKTAAIFAQPDLIEESLKFFKNPFSFLASCPFDTLPNVDFSHASLEEILPFIELQPNFFFDRLSNPPENPRELSAYFSCLKATISYGVQFPIEILTNSKFKGDPILYSLQLECFALTALRDNFEHSLIFDVFKDAILSKSSSSVSALSIVFNVYPSVQLFEIAIGLPITSPAMCKSLIIFLTEIDFTSLHEDSMVMLNKAIEKLTAISHSSYEMVQSAMIERAPYFNCGLTYPLFKKISSEINYFDPAGFRNSLTILSVLTNEDCGSEISLLFSNLLEVDPIVLYGDANSLKTFLTMIRRICLRTKNVVFDVPEFIFDLPLLTLRIIIAILNDDWNETAQPSNHIQNSQYNELLEKAKSNDRLVSILSKQSLITLLEIRDCAAACVSAVKAKLSLKSKSIKWDEKTIDLLGKKLIAWPSKRTWLLITNSAKSFTTTTAGVLSVDPKIALSAALKNPEKFNVSNINGNPGLTAFAICNDFDIDFEQMKLTPELVESMDSIAKTLPTVFVKKLQDPDYQWLVVYIQHHIQHEIVSEFKQKPFEEWNGPIKFWKRLPFFLNLLHKNDNKWVCQYEPDKCDEFHKFFALRNIRYFSNPGFANYVEIDFNSNIQQTDNNKKDKKEKENKNKNKDKSPNKNEINLKKKDLFYIINGQKVKLEVSDFYEPEMLRGMRCILYSMLHYNSFEQLCSARKLIRNCNSIVQSVIKFLFTEDCGIECFSDALLLCLEFSVAEQADIDPVLIPFLKFCPFRGYNALFFSQYLVNRATSKLSPSPSSLLAVQIPQVPNFSSQIFLESEMKKMLPIFIKLGKISEINNSGNKMRPLSHITSYEFVKYTDQKFYSLVRYNVIPQISNENINSLKKHIDRYGISLYAIKCLKKWINESGNENFQNEIVQLINFVLNYIASYGTYFTAKIDSLMIDAMRLNQNVLPVVEAFVLVLPDTPFKKGLEAGLNAAKQKYKNYVY</sequence>